<dbReference type="GeneTree" id="ENSGT01140000286784"/>
<keyword evidence="5" id="KW-1267">Proteomics identification</keyword>
<reference evidence="2" key="4">
    <citation type="submission" date="2025-08" db="UniProtKB">
        <authorList>
            <consortium name="Ensembl"/>
        </authorList>
    </citation>
    <scope>IDENTIFICATION</scope>
    <source>
        <strain evidence="2">C57BL/6J</strain>
    </source>
</reference>
<proteinExistence type="evidence at protein level"/>
<dbReference type="BioGRID-ORCS" id="320869">
    <property type="hits" value="3 hits in 78 CRISPR screens"/>
</dbReference>
<evidence type="ECO:0000256" key="1">
    <source>
        <dbReference type="SAM" id="MobiDB-lite"/>
    </source>
</evidence>
<feature type="region of interest" description="Disordered" evidence="1">
    <location>
        <begin position="1"/>
        <end position="74"/>
    </location>
</feature>
<evidence type="ECO:0000313" key="4">
    <source>
        <dbReference type="Proteomes" id="UP000000589"/>
    </source>
</evidence>
<evidence type="ECO:0007829" key="5">
    <source>
        <dbReference type="ProteomicsDB" id="A0A1D5RLP4"/>
    </source>
</evidence>
<reference evidence="2 4" key="1">
    <citation type="journal article" date="2009" name="PLoS Biol.">
        <title>Lineage-specific biology revealed by a finished genome assembly of the mouse.</title>
        <authorList>
            <consortium name="Mouse Genome Sequencing Consortium"/>
            <person name="Church D.M."/>
            <person name="Goodstadt L."/>
            <person name="Hillier L.W."/>
            <person name="Zody M.C."/>
            <person name="Goldstein S."/>
            <person name="She X."/>
            <person name="Bult C.J."/>
            <person name="Agarwala R."/>
            <person name="Cherry J.L."/>
            <person name="DiCuccio M."/>
            <person name="Hlavina W."/>
            <person name="Kapustin Y."/>
            <person name="Meric P."/>
            <person name="Maglott D."/>
            <person name="Birtle Z."/>
            <person name="Marques A.C."/>
            <person name="Graves T."/>
            <person name="Zhou S."/>
            <person name="Teague B."/>
            <person name="Potamousis K."/>
            <person name="Churas C."/>
            <person name="Place M."/>
            <person name="Herschleb J."/>
            <person name="Runnheim R."/>
            <person name="Forrest D."/>
            <person name="Amos-Landgraf J."/>
            <person name="Schwartz D.C."/>
            <person name="Cheng Z."/>
            <person name="Lindblad-Toh K."/>
            <person name="Eichler E.E."/>
            <person name="Ponting C.P."/>
        </authorList>
    </citation>
    <scope>NUCLEOTIDE SEQUENCE [LARGE SCALE GENOMIC DNA]</scope>
    <source>
        <strain evidence="2 4">C57BL/6J</strain>
    </source>
</reference>
<feature type="compositionally biased region" description="Basic and acidic residues" evidence="1">
    <location>
        <begin position="24"/>
        <end position="42"/>
    </location>
</feature>
<protein>
    <submittedName>
        <fullName evidence="2">Spermatogenesis associated 33</fullName>
    </submittedName>
</protein>
<evidence type="ECO:0000313" key="3">
    <source>
        <dbReference type="MGI" id="MGI:2444920"/>
    </source>
</evidence>
<organism evidence="2 4">
    <name type="scientific">Mus musculus</name>
    <name type="common">Mouse</name>
    <dbReference type="NCBI Taxonomy" id="10090"/>
    <lineage>
        <taxon>Eukaryota</taxon>
        <taxon>Metazoa</taxon>
        <taxon>Chordata</taxon>
        <taxon>Craniata</taxon>
        <taxon>Vertebrata</taxon>
        <taxon>Euteleostomi</taxon>
        <taxon>Mammalia</taxon>
        <taxon>Eutheria</taxon>
        <taxon>Euarchontoglires</taxon>
        <taxon>Glires</taxon>
        <taxon>Rodentia</taxon>
        <taxon>Myomorpha</taxon>
        <taxon>Muroidea</taxon>
        <taxon>Muridae</taxon>
        <taxon>Murinae</taxon>
        <taxon>Mus</taxon>
        <taxon>Mus</taxon>
    </lineage>
</organism>
<evidence type="ECO:0007829" key="6">
    <source>
        <dbReference type="PubMed" id="21183079"/>
    </source>
</evidence>
<dbReference type="AGR" id="MGI:2444920"/>
<dbReference type="Proteomes" id="UP000000589">
    <property type="component" value="Chromosome 8"/>
</dbReference>
<dbReference type="AlphaFoldDB" id="A0A1D5RLP4"/>
<reference evidence="2 4" key="3">
    <citation type="journal article" date="2011" name="PLoS Biol.">
        <title>Modernizing reference genome assemblies.</title>
        <authorList>
            <person name="Church D.M."/>
            <person name="Schneider V.A."/>
            <person name="Graves T."/>
            <person name="Auger K."/>
            <person name="Cunningham F."/>
            <person name="Bouk N."/>
            <person name="Chen H.C."/>
            <person name="Agarwala R."/>
            <person name="McLaren W.M."/>
            <person name="Ritchie G.R."/>
            <person name="Albracht D."/>
            <person name="Kremitzki M."/>
            <person name="Rock S."/>
            <person name="Kotkiewicz H."/>
            <person name="Kremitzki C."/>
            <person name="Wollam A."/>
            <person name="Trani L."/>
            <person name="Fulton L."/>
            <person name="Fulton R."/>
            <person name="Matthews L."/>
            <person name="Whitehead S."/>
            <person name="Chow W."/>
            <person name="Torrance J."/>
            <person name="Dunn M."/>
            <person name="Harden G."/>
            <person name="Threadgold G."/>
            <person name="Wood J."/>
            <person name="Collins J."/>
            <person name="Heath P."/>
            <person name="Griffiths G."/>
            <person name="Pelan S."/>
            <person name="Grafham D."/>
            <person name="Eichler E.E."/>
            <person name="Weinstock G."/>
            <person name="Mardis E.R."/>
            <person name="Wilson R.K."/>
            <person name="Howe K."/>
            <person name="Flicek P."/>
            <person name="Hubbard T."/>
        </authorList>
    </citation>
    <scope>NUCLEOTIDE SEQUENCE [LARGE SCALE GENOMIC DNA]</scope>
    <source>
        <strain evidence="2 4">C57BL/6J</strain>
    </source>
</reference>
<dbReference type="DNASU" id="320869"/>
<dbReference type="PANTHER" id="PTHR38649">
    <property type="entry name" value="SPERMATOGENESIS-ASSOCIATED PROTEIN 33"/>
    <property type="match status" value="1"/>
</dbReference>
<dbReference type="Ensembl" id="ENSMUST00000212161.2">
    <property type="protein sequence ID" value="ENSMUSP00000148452.2"/>
    <property type="gene ID" value="ENSMUSG00000048478.8"/>
</dbReference>
<sequence length="157" mass="17439">MGQSKSKPREKKEEEKSTTTLVTKSKEKVMEKEAKQSDKESQPAESLLFATSKHSRPSSSSEGREIQRRPAAARQQGWDLFLRMMTREMGQRWRPPPPCLASASRTLCSIVSLSTSGMSSFTVPRDLEGCSLTGTQTMLTLKRCGALLAIGKEAFLR</sequence>
<dbReference type="CTD" id="124045"/>
<accession>A0A1D5RLP4</accession>
<keyword evidence="4" id="KW-1185">Reference proteome</keyword>
<dbReference type="ProteomicsDB" id="318970"/>
<dbReference type="VEuPathDB" id="HostDB:ENSMUSG00000048478"/>
<reference evidence="2" key="5">
    <citation type="submission" date="2025-09" db="UniProtKB">
        <authorList>
            <consortium name="Ensembl"/>
        </authorList>
    </citation>
    <scope>IDENTIFICATION</scope>
    <source>
        <strain evidence="2">C57BL/6J</strain>
    </source>
</reference>
<evidence type="ECO:0000313" key="2">
    <source>
        <dbReference type="Ensembl" id="ENSMUSP00000148452.2"/>
    </source>
</evidence>
<dbReference type="RefSeq" id="XP_006531174.1">
    <property type="nucleotide sequence ID" value="XM_006531111.4"/>
</dbReference>
<dbReference type="ExpressionAtlas" id="A0A1D5RLP4">
    <property type="expression patterns" value="baseline and differential"/>
</dbReference>
<reference evidence="6" key="2">
    <citation type="journal article" date="2010" name="Cell">
        <title>A tissue-specific atlas of mouse protein phosphorylation and expression.</title>
        <authorList>
            <person name="Huttlin E.L."/>
            <person name="Jedrychowski M.P."/>
            <person name="Elias J.E."/>
            <person name="Goswami T."/>
            <person name="Rad R."/>
            <person name="Beausoleil S.A."/>
            <person name="Villen J."/>
            <person name="Haas W."/>
            <person name="Sowa M.E."/>
            <person name="Gygi S.P."/>
        </authorList>
    </citation>
    <scope>IDENTIFICATION BY MASS SPECTROMETRY [LARGE SCALE ANALYSIS]</scope>
</reference>
<dbReference type="InterPro" id="IPR027930">
    <property type="entry name" value="DUF4609"/>
</dbReference>
<name>A0A1D5RLP4_MOUSE</name>
<gene>
    <name evidence="2 3" type="primary">Spata33</name>
</gene>
<dbReference type="Bgee" id="ENSMUSG00000048478">
    <property type="expression patterns" value="Expressed in seminiferous tubule of testis and 93 other cell types or tissues"/>
</dbReference>
<dbReference type="MGI" id="MGI:2444920">
    <property type="gene designation" value="Spata33"/>
</dbReference>
<dbReference type="PANTHER" id="PTHR38649:SF1">
    <property type="entry name" value="SPERMATOGENESIS-ASSOCIATED PROTEIN 33"/>
    <property type="match status" value="1"/>
</dbReference>
<dbReference type="OrthoDB" id="10386166at2759"/>
<dbReference type="GeneID" id="320869"/>